<keyword evidence="4" id="KW-1185">Reference proteome</keyword>
<evidence type="ECO:0000313" key="3">
    <source>
        <dbReference type="EMBL" id="GJE55347.1"/>
    </source>
</evidence>
<keyword evidence="2" id="KW-0472">Membrane</keyword>
<feature type="compositionally biased region" description="Pro residues" evidence="1">
    <location>
        <begin position="125"/>
        <end position="146"/>
    </location>
</feature>
<feature type="compositionally biased region" description="Polar residues" evidence="1">
    <location>
        <begin position="289"/>
        <end position="298"/>
    </location>
</feature>
<reference evidence="3" key="2">
    <citation type="submission" date="2021-08" db="EMBL/GenBank/DDBJ databases">
        <authorList>
            <person name="Tani A."/>
            <person name="Ola A."/>
            <person name="Ogura Y."/>
            <person name="Katsura K."/>
            <person name="Hayashi T."/>
        </authorList>
    </citation>
    <scope>NUCLEOTIDE SEQUENCE</scope>
    <source>
        <strain evidence="3">DSM 23674</strain>
    </source>
</reference>
<keyword evidence="2" id="KW-1133">Transmembrane helix</keyword>
<organism evidence="3 4">
    <name type="scientific">Methylobacterium thuringiense</name>
    <dbReference type="NCBI Taxonomy" id="1003091"/>
    <lineage>
        <taxon>Bacteria</taxon>
        <taxon>Pseudomonadati</taxon>
        <taxon>Pseudomonadota</taxon>
        <taxon>Alphaproteobacteria</taxon>
        <taxon>Hyphomicrobiales</taxon>
        <taxon>Methylobacteriaceae</taxon>
        <taxon>Methylobacterium</taxon>
    </lineage>
</organism>
<name>A0ABQ4TLA9_9HYPH</name>
<dbReference type="RefSeq" id="WP_238231672.1">
    <property type="nucleotide sequence ID" value="NZ_BPRA01000008.1"/>
</dbReference>
<dbReference type="EMBL" id="BPRA01000008">
    <property type="protein sequence ID" value="GJE55347.1"/>
    <property type="molecule type" value="Genomic_DNA"/>
</dbReference>
<accession>A0ABQ4TLA9</accession>
<feature type="compositionally biased region" description="Pro residues" evidence="1">
    <location>
        <begin position="73"/>
        <end position="90"/>
    </location>
</feature>
<feature type="transmembrane region" description="Helical" evidence="2">
    <location>
        <begin position="229"/>
        <end position="250"/>
    </location>
</feature>
<sequence length="482" mass="51279">MADYYPLLARALDALPDRTPALRKAVYDRARSALIGQLRTLEPPLPDEAIETERKALDAAIERLEAAYGTPVAPLPPPPPQAEPPAPAPVAPALEPEAPPPPPEPEPEPAPPPALPEAAPSFMPAAPPAPPLSPQLSLPPAPPLEPETPADEPLPEPGPPPAFTAFVPPQRRQKTEDASAAPTNPALDADSAGTSVPDIAPPENGGGRRRPKLDVKAPRTGRSRQLRNLFVGAVLAVVIGLIAVAAIMLADKRSDLPQSAGDGEGSSSSVPDAKLSDRVGGERPDSETRQASPDTGSRTDLAVAQRAVLYEENPNDPKAQPAATQGRVVWRLEAVNGEQGQPLQSVVRANIDYPEAGLTLSMTIRRNLDATLPASHTIELAFTNYGPGEKRAVQEIGLLQLKDEESSRGSSVYGLPVRVRDNLFLIGLSNLPGDIERNTEMLTHRNWMDLAVKYKAGPRAILTFEKGSAGSRVIQDAFNQWK</sequence>
<protein>
    <recommendedName>
        <fullName evidence="5">Histidine kinase</fullName>
    </recommendedName>
</protein>
<evidence type="ECO:0000256" key="1">
    <source>
        <dbReference type="SAM" id="MobiDB-lite"/>
    </source>
</evidence>
<dbReference type="Proteomes" id="UP001055101">
    <property type="component" value="Unassembled WGS sequence"/>
</dbReference>
<keyword evidence="2" id="KW-0812">Transmembrane</keyword>
<feature type="region of interest" description="Disordered" evidence="1">
    <location>
        <begin position="68"/>
        <end position="219"/>
    </location>
</feature>
<gene>
    <name evidence="3" type="ORF">EKPJFOCH_1838</name>
</gene>
<feature type="compositionally biased region" description="Basic and acidic residues" evidence="1">
    <location>
        <begin position="274"/>
        <end position="288"/>
    </location>
</feature>
<evidence type="ECO:0008006" key="5">
    <source>
        <dbReference type="Google" id="ProtNLM"/>
    </source>
</evidence>
<feature type="region of interest" description="Disordered" evidence="1">
    <location>
        <begin position="256"/>
        <end position="299"/>
    </location>
</feature>
<comment type="caution">
    <text evidence="3">The sequence shown here is derived from an EMBL/GenBank/DDBJ whole genome shotgun (WGS) entry which is preliminary data.</text>
</comment>
<evidence type="ECO:0000256" key="2">
    <source>
        <dbReference type="SAM" id="Phobius"/>
    </source>
</evidence>
<evidence type="ECO:0000313" key="4">
    <source>
        <dbReference type="Proteomes" id="UP001055101"/>
    </source>
</evidence>
<proteinExistence type="predicted"/>
<reference evidence="3" key="1">
    <citation type="journal article" date="2021" name="Front. Microbiol.">
        <title>Comprehensive Comparative Genomics and Phenotyping of Methylobacterium Species.</title>
        <authorList>
            <person name="Alessa O."/>
            <person name="Ogura Y."/>
            <person name="Fujitani Y."/>
            <person name="Takami H."/>
            <person name="Hayashi T."/>
            <person name="Sahin N."/>
            <person name="Tani A."/>
        </authorList>
    </citation>
    <scope>NUCLEOTIDE SEQUENCE</scope>
    <source>
        <strain evidence="3">DSM 23674</strain>
    </source>
</reference>
<feature type="compositionally biased region" description="Pro residues" evidence="1">
    <location>
        <begin position="97"/>
        <end position="115"/>
    </location>
</feature>